<feature type="compositionally biased region" description="Low complexity" evidence="1">
    <location>
        <begin position="547"/>
        <end position="564"/>
    </location>
</feature>
<feature type="compositionally biased region" description="Polar residues" evidence="1">
    <location>
        <begin position="383"/>
        <end position="398"/>
    </location>
</feature>
<evidence type="ECO:0000313" key="3">
    <source>
        <dbReference type="Proteomes" id="UP001365542"/>
    </source>
</evidence>
<feature type="compositionally biased region" description="Polar residues" evidence="1">
    <location>
        <begin position="1"/>
        <end position="12"/>
    </location>
</feature>
<feature type="region of interest" description="Disordered" evidence="1">
    <location>
        <begin position="268"/>
        <end position="307"/>
    </location>
</feature>
<feature type="compositionally biased region" description="Polar residues" evidence="1">
    <location>
        <begin position="639"/>
        <end position="651"/>
    </location>
</feature>
<reference evidence="2 3" key="1">
    <citation type="submission" date="2019-10" db="EMBL/GenBank/DDBJ databases">
        <authorList>
            <person name="Palmer J.M."/>
        </authorList>
    </citation>
    <scope>NUCLEOTIDE SEQUENCE [LARGE SCALE GENOMIC DNA]</scope>
    <source>
        <strain evidence="2 3">TWF694</strain>
    </source>
</reference>
<protein>
    <submittedName>
        <fullName evidence="2">Uncharacterized protein</fullName>
    </submittedName>
</protein>
<feature type="compositionally biased region" description="Low complexity" evidence="1">
    <location>
        <begin position="779"/>
        <end position="791"/>
    </location>
</feature>
<dbReference type="Proteomes" id="UP001365542">
    <property type="component" value="Unassembled WGS sequence"/>
</dbReference>
<feature type="compositionally biased region" description="Basic and acidic residues" evidence="1">
    <location>
        <begin position="813"/>
        <end position="832"/>
    </location>
</feature>
<keyword evidence="3" id="KW-1185">Reference proteome</keyword>
<feature type="compositionally biased region" description="Low complexity" evidence="1">
    <location>
        <begin position="347"/>
        <end position="357"/>
    </location>
</feature>
<feature type="region of interest" description="Disordered" evidence="1">
    <location>
        <begin position="1"/>
        <end position="245"/>
    </location>
</feature>
<accession>A0AAV9X7L2</accession>
<feature type="compositionally biased region" description="Basic and acidic residues" evidence="1">
    <location>
        <begin position="91"/>
        <end position="100"/>
    </location>
</feature>
<feature type="compositionally biased region" description="Basic and acidic residues" evidence="1">
    <location>
        <begin position="733"/>
        <end position="742"/>
    </location>
</feature>
<evidence type="ECO:0000313" key="2">
    <source>
        <dbReference type="EMBL" id="KAK6533319.1"/>
    </source>
</evidence>
<feature type="compositionally biased region" description="Basic and acidic residues" evidence="1">
    <location>
        <begin position="567"/>
        <end position="578"/>
    </location>
</feature>
<proteinExistence type="predicted"/>
<feature type="region of interest" description="Disordered" evidence="1">
    <location>
        <begin position="330"/>
        <end position="428"/>
    </location>
</feature>
<feature type="compositionally biased region" description="Basic and acidic residues" evidence="1">
    <location>
        <begin position="794"/>
        <end position="805"/>
    </location>
</feature>
<feature type="compositionally biased region" description="Polar residues" evidence="1">
    <location>
        <begin position="193"/>
        <end position="204"/>
    </location>
</feature>
<feature type="region of interest" description="Disordered" evidence="1">
    <location>
        <begin position="484"/>
        <end position="941"/>
    </location>
</feature>
<organism evidence="2 3">
    <name type="scientific">Orbilia ellipsospora</name>
    <dbReference type="NCBI Taxonomy" id="2528407"/>
    <lineage>
        <taxon>Eukaryota</taxon>
        <taxon>Fungi</taxon>
        <taxon>Dikarya</taxon>
        <taxon>Ascomycota</taxon>
        <taxon>Pezizomycotina</taxon>
        <taxon>Orbiliomycetes</taxon>
        <taxon>Orbiliales</taxon>
        <taxon>Orbiliaceae</taxon>
        <taxon>Orbilia</taxon>
    </lineage>
</organism>
<evidence type="ECO:0000256" key="1">
    <source>
        <dbReference type="SAM" id="MobiDB-lite"/>
    </source>
</evidence>
<feature type="compositionally biased region" description="Polar residues" evidence="1">
    <location>
        <begin position="869"/>
        <end position="878"/>
    </location>
</feature>
<name>A0AAV9X7L2_9PEZI</name>
<feature type="compositionally biased region" description="Basic and acidic residues" evidence="1">
    <location>
        <begin position="512"/>
        <end position="522"/>
    </location>
</feature>
<feature type="compositionally biased region" description="Polar residues" evidence="1">
    <location>
        <begin position="332"/>
        <end position="346"/>
    </location>
</feature>
<feature type="compositionally biased region" description="Low complexity" evidence="1">
    <location>
        <begin position="841"/>
        <end position="854"/>
    </location>
</feature>
<gene>
    <name evidence="2" type="ORF">TWF694_002270</name>
</gene>
<feature type="compositionally biased region" description="Basic and acidic residues" evidence="1">
    <location>
        <begin position="154"/>
        <end position="165"/>
    </location>
</feature>
<feature type="compositionally biased region" description="Polar residues" evidence="1">
    <location>
        <begin position="665"/>
        <end position="674"/>
    </location>
</feature>
<feature type="compositionally biased region" description="Polar residues" evidence="1">
    <location>
        <begin position="269"/>
        <end position="291"/>
    </location>
</feature>
<dbReference type="AlphaFoldDB" id="A0AAV9X7L2"/>
<sequence length="1087" mass="118187">MPSFASFSSNPLTIGKGKAQKSYPPVSMKAPSLPETPHLDTSDLLYSVQSVPSPLERDYNQEYQEHIDQSRPAWHTNSPYTEPGFVGGHQYKVERQEERRRLRSLGLLSGSSTPQSEIANTLSSMATSGQKPDARRRSSWQPPLKGKLQKRNKSREPDASRKSLDLKNGQFEAQPIPPPPSMQQQQQHHHSFSRLQSYPPSSVGSPCATPSPGVMASTREFMQPNTPFAHGRSNSSLGTMNSTATLPSPSLGNLVDFYDPNSPLLSPGQAFSTAPSSPIAPLNSQLSSSAPSPIGFHRPRYQSDSPVPSAAISPLLAAQNLSTLSVTSSTTAKKQVQLSTTPQIVNSSTTSLSSSTTGAKPTDKQPEKSGFQPYQPKYAAKSHVTSTVPLAQSSNQDAPATPFVHLDFTPPPKPFARATGENRKTTATETRLTTQEAKEYQAIAQATREAYINRTQPQPEIPVPGKSNGRLPLAPSKLSFEVRNASSPDLQGGKTNIPPKSILRKPVEPLAEDVKPQEEPPRRQTLPYPVQTPSNPAIDPIRVVSNPTKSEPTSPITTPTTATSQQERGRSAFKRGEDQQDTGLFRKSSTSARKSIEVETPSARNFDISKYTQGGASKGAPTKQPKSYPPVSFKRPVTDETSTPTLESPVTEQHIPPVPPLPESVHSSHNSSGLITPPPIRYESAIESSDEESVERPSTATEAKRAGKSKLSSSVSVIENAPVRSRAPSMSDILKELYKHGSEGPSPHTEATENPDWLSQLFRTKKQEAKSRPKPINVLGTPPSSGSPPLSKYASKENESRRSSRVDLSPEGQKVHERAERQRLEVERKLMEAESEPYMTPRSSPRLPRPSVSVTASPDLRMLGPDTASLRSTSTTSVDRLDPVVGNSLQLGRVEQIPSTVANSSTDDKKERERKKRPTSAEVRQRLGEMTPPHERDDWEITRNSQASFSSLNLPGTPNPPSAPASPSIPLPLVINKPVPGRLPVSAEPFPLASTSASTPPCPKDTFAVDRKSSNCSLISLDVSKTLTRILVVCCNCNRLHDPPSDIYRKMAQGNSSFRCPYCIHAINVLECCSAYTSICNLIEKLN</sequence>
<feature type="compositionally biased region" description="Polar residues" evidence="1">
    <location>
        <begin position="113"/>
        <end position="130"/>
    </location>
</feature>
<comment type="caution">
    <text evidence="2">The sequence shown here is derived from an EMBL/GenBank/DDBJ whole genome shotgun (WGS) entry which is preliminary data.</text>
</comment>
<feature type="compositionally biased region" description="Polar residues" evidence="1">
    <location>
        <begin position="232"/>
        <end position="245"/>
    </location>
</feature>
<feature type="compositionally biased region" description="Basic and acidic residues" evidence="1">
    <location>
        <begin position="55"/>
        <end position="69"/>
    </location>
</feature>
<dbReference type="EMBL" id="JAVHJO010000011">
    <property type="protein sequence ID" value="KAK6533319.1"/>
    <property type="molecule type" value="Genomic_DNA"/>
</dbReference>
<feature type="compositionally biased region" description="Basic and acidic residues" evidence="1">
    <location>
        <begin position="923"/>
        <end position="941"/>
    </location>
</feature>